<feature type="domain" description="RNA polymerase sigma factor 70 region 4 type 2" evidence="6">
    <location>
        <begin position="111"/>
        <end position="156"/>
    </location>
</feature>
<dbReference type="InterPro" id="IPR039425">
    <property type="entry name" value="RNA_pol_sigma-70-like"/>
</dbReference>
<comment type="caution">
    <text evidence="7">The sequence shown here is derived from an EMBL/GenBank/DDBJ whole genome shotgun (WGS) entry which is preliminary data.</text>
</comment>
<evidence type="ECO:0000313" key="7">
    <source>
        <dbReference type="EMBL" id="RXG26281.1"/>
    </source>
</evidence>
<dbReference type="OrthoDB" id="9780326at2"/>
<evidence type="ECO:0000259" key="6">
    <source>
        <dbReference type="Pfam" id="PF08281"/>
    </source>
</evidence>
<keyword evidence="3" id="KW-0731">Sigma factor</keyword>
<evidence type="ECO:0000256" key="2">
    <source>
        <dbReference type="ARBA" id="ARBA00023015"/>
    </source>
</evidence>
<dbReference type="Pfam" id="PF08281">
    <property type="entry name" value="Sigma70_r4_2"/>
    <property type="match status" value="1"/>
</dbReference>
<dbReference type="Gene3D" id="1.10.1740.10">
    <property type="match status" value="1"/>
</dbReference>
<dbReference type="InterPro" id="IPR014284">
    <property type="entry name" value="RNA_pol_sigma-70_dom"/>
</dbReference>
<keyword evidence="4" id="KW-0804">Transcription</keyword>
<dbReference type="InterPro" id="IPR013249">
    <property type="entry name" value="RNA_pol_sigma70_r4_t2"/>
</dbReference>
<dbReference type="InterPro" id="IPR013325">
    <property type="entry name" value="RNA_pol_sigma_r2"/>
</dbReference>
<keyword evidence="2" id="KW-0805">Transcription regulation</keyword>
<proteinExistence type="inferred from homology"/>
<dbReference type="InterPro" id="IPR007627">
    <property type="entry name" value="RNA_pol_sigma70_r2"/>
</dbReference>
<dbReference type="InterPro" id="IPR036388">
    <property type="entry name" value="WH-like_DNA-bd_sf"/>
</dbReference>
<dbReference type="RefSeq" id="WP_128763960.1">
    <property type="nucleotide sequence ID" value="NZ_JBHUOO010000004.1"/>
</dbReference>
<evidence type="ECO:0000256" key="3">
    <source>
        <dbReference type="ARBA" id="ARBA00023082"/>
    </source>
</evidence>
<organism evidence="7 8">
    <name type="scientific">Leeuwenhoekiella polynyae</name>
    <dbReference type="NCBI Taxonomy" id="1550906"/>
    <lineage>
        <taxon>Bacteria</taxon>
        <taxon>Pseudomonadati</taxon>
        <taxon>Bacteroidota</taxon>
        <taxon>Flavobacteriia</taxon>
        <taxon>Flavobacteriales</taxon>
        <taxon>Flavobacteriaceae</taxon>
        <taxon>Leeuwenhoekiella</taxon>
    </lineage>
</organism>
<dbReference type="Proteomes" id="UP000289859">
    <property type="component" value="Unassembled WGS sequence"/>
</dbReference>
<dbReference type="Gene3D" id="1.10.10.10">
    <property type="entry name" value="Winged helix-like DNA-binding domain superfamily/Winged helix DNA-binding domain"/>
    <property type="match status" value="1"/>
</dbReference>
<dbReference type="Pfam" id="PF04542">
    <property type="entry name" value="Sigma70_r2"/>
    <property type="match status" value="1"/>
</dbReference>
<name>A0A4Q0PJ00_9FLAO</name>
<keyword evidence="8" id="KW-1185">Reference proteome</keyword>
<dbReference type="GO" id="GO:0016987">
    <property type="term" value="F:sigma factor activity"/>
    <property type="evidence" value="ECO:0007669"/>
    <property type="project" value="UniProtKB-KW"/>
</dbReference>
<evidence type="ECO:0000259" key="5">
    <source>
        <dbReference type="Pfam" id="PF04542"/>
    </source>
</evidence>
<sequence>MKITEQEFLDLINQHKGILYKVSRMYFDKLDDQQDLFQEIILQMWKSLNSFKGNSEFSSWMYRVALNTAIVFFKKEKRKPDKYTSIKVEPMEPDGYNTKKDQQLVHFYKAVKKLNKIEKALILQYIEGFSGQEIAENLGLSEVNVRVKINRTKSKLQEIVKNQGYEFR</sequence>
<dbReference type="PANTHER" id="PTHR43133:SF45">
    <property type="entry name" value="RNA POLYMERASE ECF-TYPE SIGMA FACTOR"/>
    <property type="match status" value="1"/>
</dbReference>
<dbReference type="SUPFAM" id="SSF88946">
    <property type="entry name" value="Sigma2 domain of RNA polymerase sigma factors"/>
    <property type="match status" value="1"/>
</dbReference>
<dbReference type="AlphaFoldDB" id="A0A4Q0PJ00"/>
<evidence type="ECO:0000256" key="4">
    <source>
        <dbReference type="ARBA" id="ARBA00023163"/>
    </source>
</evidence>
<evidence type="ECO:0000256" key="1">
    <source>
        <dbReference type="ARBA" id="ARBA00010641"/>
    </source>
</evidence>
<reference evidence="7 8" key="1">
    <citation type="submission" date="2018-07" db="EMBL/GenBank/DDBJ databases">
        <title>Leeuwenhoekiella genomics.</title>
        <authorList>
            <person name="Tahon G."/>
            <person name="Willems A."/>
        </authorList>
    </citation>
    <scope>NUCLEOTIDE SEQUENCE [LARGE SCALE GENOMIC DNA]</scope>
    <source>
        <strain evidence="7 8">LMG 29608</strain>
    </source>
</reference>
<comment type="similarity">
    <text evidence="1">Belongs to the sigma-70 factor family. ECF subfamily.</text>
</comment>
<protein>
    <submittedName>
        <fullName evidence="7">RNA polymerase sigma-70 factor (ECF subfamily)</fullName>
    </submittedName>
</protein>
<dbReference type="InterPro" id="IPR013324">
    <property type="entry name" value="RNA_pol_sigma_r3/r4-like"/>
</dbReference>
<dbReference type="PANTHER" id="PTHR43133">
    <property type="entry name" value="RNA POLYMERASE ECF-TYPE SIGMA FACTO"/>
    <property type="match status" value="1"/>
</dbReference>
<gene>
    <name evidence="7" type="ORF">DSM02_275</name>
</gene>
<feature type="domain" description="RNA polymerase sigma-70 region 2" evidence="5">
    <location>
        <begin position="11"/>
        <end position="78"/>
    </location>
</feature>
<evidence type="ECO:0000313" key="8">
    <source>
        <dbReference type="Proteomes" id="UP000289859"/>
    </source>
</evidence>
<dbReference type="GO" id="GO:0006352">
    <property type="term" value="P:DNA-templated transcription initiation"/>
    <property type="evidence" value="ECO:0007669"/>
    <property type="project" value="InterPro"/>
</dbReference>
<dbReference type="SUPFAM" id="SSF88659">
    <property type="entry name" value="Sigma3 and sigma4 domains of RNA polymerase sigma factors"/>
    <property type="match status" value="1"/>
</dbReference>
<dbReference type="NCBIfam" id="TIGR02937">
    <property type="entry name" value="sigma70-ECF"/>
    <property type="match status" value="1"/>
</dbReference>
<dbReference type="GO" id="GO:0003677">
    <property type="term" value="F:DNA binding"/>
    <property type="evidence" value="ECO:0007669"/>
    <property type="project" value="InterPro"/>
</dbReference>
<dbReference type="EMBL" id="QOVK01000001">
    <property type="protein sequence ID" value="RXG26281.1"/>
    <property type="molecule type" value="Genomic_DNA"/>
</dbReference>
<accession>A0A4Q0PJ00</accession>